<evidence type="ECO:0000256" key="2">
    <source>
        <dbReference type="ARBA" id="ARBA00022806"/>
    </source>
</evidence>
<dbReference type="EMBL" id="UYYB01030186">
    <property type="protein sequence ID" value="VDM73363.1"/>
    <property type="molecule type" value="Genomic_DNA"/>
</dbReference>
<sequence length="223" mass="25662">MTLITNLNVDLIVHHERYSELELAIMRVAKPQPIEAIPNSELGDASSASLDSIDGDIIEPFMPYGVFMPEKIRMFGIPDDQQLTARQILQLYTTMAAVDEKTKKEFEPCSFYGFKAGEPLWLSRSALRKLENGLKHRLLQWLAEDEEKMKKVLNILAKPIDEQLQHRAVPFNKEKLALDNIVRLVDEMNEKNMLPAMCFNDDRNVCESLAIRLCEELENREMV</sequence>
<dbReference type="AlphaFoldDB" id="A0A3P7IZD6"/>
<dbReference type="OrthoDB" id="64767at2759"/>
<name>A0A3P7IZD6_STRVU</name>
<feature type="non-terminal residue" evidence="3">
    <location>
        <position position="223"/>
    </location>
</feature>
<protein>
    <submittedName>
        <fullName evidence="3">Uncharacterized protein</fullName>
    </submittedName>
</protein>
<accession>A0A3P7IZD6</accession>
<dbReference type="GO" id="GO:0016787">
    <property type="term" value="F:hydrolase activity"/>
    <property type="evidence" value="ECO:0007669"/>
    <property type="project" value="UniProtKB-KW"/>
</dbReference>
<keyword evidence="1" id="KW-0378">Hydrolase</keyword>
<gene>
    <name evidence="3" type="ORF">SVUK_LOCUS8361</name>
</gene>
<evidence type="ECO:0000313" key="3">
    <source>
        <dbReference type="EMBL" id="VDM73363.1"/>
    </source>
</evidence>
<keyword evidence="2" id="KW-0347">Helicase</keyword>
<keyword evidence="4" id="KW-1185">Reference proteome</keyword>
<dbReference type="GO" id="GO:0005737">
    <property type="term" value="C:cytoplasm"/>
    <property type="evidence" value="ECO:0007669"/>
    <property type="project" value="TreeGrafter"/>
</dbReference>
<dbReference type="GO" id="GO:0004386">
    <property type="term" value="F:helicase activity"/>
    <property type="evidence" value="ECO:0007669"/>
    <property type="project" value="UniProtKB-KW"/>
</dbReference>
<keyword evidence="2" id="KW-0067">ATP-binding</keyword>
<reference evidence="3 4" key="1">
    <citation type="submission" date="2018-11" db="EMBL/GenBank/DDBJ databases">
        <authorList>
            <consortium name="Pathogen Informatics"/>
        </authorList>
    </citation>
    <scope>NUCLEOTIDE SEQUENCE [LARGE SCALE GENOMIC DNA]</scope>
</reference>
<evidence type="ECO:0000256" key="1">
    <source>
        <dbReference type="ARBA" id="ARBA00022801"/>
    </source>
</evidence>
<dbReference type="InterPro" id="IPR052431">
    <property type="entry name" value="SKI2_subfamily_helicases"/>
</dbReference>
<proteinExistence type="predicted"/>
<dbReference type="PANTHER" id="PTHR44533:SF4">
    <property type="entry name" value="DEAD_H RNA HELICASE, PUTATIVE-RELATED"/>
    <property type="match status" value="1"/>
</dbReference>
<evidence type="ECO:0000313" key="4">
    <source>
        <dbReference type="Proteomes" id="UP000270094"/>
    </source>
</evidence>
<dbReference type="Proteomes" id="UP000270094">
    <property type="component" value="Unassembled WGS sequence"/>
</dbReference>
<organism evidence="3 4">
    <name type="scientific">Strongylus vulgaris</name>
    <name type="common">Blood worm</name>
    <dbReference type="NCBI Taxonomy" id="40348"/>
    <lineage>
        <taxon>Eukaryota</taxon>
        <taxon>Metazoa</taxon>
        <taxon>Ecdysozoa</taxon>
        <taxon>Nematoda</taxon>
        <taxon>Chromadorea</taxon>
        <taxon>Rhabditida</taxon>
        <taxon>Rhabditina</taxon>
        <taxon>Rhabditomorpha</taxon>
        <taxon>Strongyloidea</taxon>
        <taxon>Strongylidae</taxon>
        <taxon>Strongylus</taxon>
    </lineage>
</organism>
<dbReference type="PANTHER" id="PTHR44533">
    <property type="entry name" value="DEAD/H RNA HELICASE, PUTATIVE-RELATED"/>
    <property type="match status" value="1"/>
</dbReference>
<keyword evidence="2" id="KW-0547">Nucleotide-binding</keyword>